<feature type="region of interest" description="Disordered" evidence="1">
    <location>
        <begin position="12"/>
        <end position="64"/>
    </location>
</feature>
<feature type="non-terminal residue" evidence="2">
    <location>
        <position position="1"/>
    </location>
</feature>
<gene>
    <name evidence="2" type="ORF">CR513_15816</name>
</gene>
<evidence type="ECO:0000256" key="1">
    <source>
        <dbReference type="SAM" id="MobiDB-lite"/>
    </source>
</evidence>
<evidence type="ECO:0000313" key="2">
    <source>
        <dbReference type="EMBL" id="RDY00932.1"/>
    </source>
</evidence>
<dbReference type="OrthoDB" id="851935at2759"/>
<dbReference type="AlphaFoldDB" id="A0A371HDT3"/>
<feature type="compositionally biased region" description="Polar residues" evidence="1">
    <location>
        <begin position="35"/>
        <end position="47"/>
    </location>
</feature>
<dbReference type="Proteomes" id="UP000257109">
    <property type="component" value="Unassembled WGS sequence"/>
</dbReference>
<dbReference type="EMBL" id="QJKJ01002874">
    <property type="protein sequence ID" value="RDY00932.1"/>
    <property type="molecule type" value="Genomic_DNA"/>
</dbReference>
<proteinExistence type="predicted"/>
<sequence>MAIMYAGNMGRAVNSDQSSHYHDGVGQSGGDMRQPTHSSTFPTNQRSTENKKTTTAAVIGGSGTPTPLMRSLNAMCKSIGQNIDIAWKHQLGIKGDVDACRKIPKDIRLELKAAFEPKKK</sequence>
<reference evidence="2" key="1">
    <citation type="submission" date="2018-05" db="EMBL/GenBank/DDBJ databases">
        <title>Draft genome of Mucuna pruriens seed.</title>
        <authorList>
            <person name="Nnadi N.E."/>
            <person name="Vos R."/>
            <person name="Hasami M.H."/>
            <person name="Devisetty U.K."/>
            <person name="Aguiy J.C."/>
        </authorList>
    </citation>
    <scope>NUCLEOTIDE SEQUENCE [LARGE SCALE GENOMIC DNA]</scope>
    <source>
        <strain evidence="2">JCA_2017</strain>
    </source>
</reference>
<comment type="caution">
    <text evidence="2">The sequence shown here is derived from an EMBL/GenBank/DDBJ whole genome shotgun (WGS) entry which is preliminary data.</text>
</comment>
<keyword evidence="3" id="KW-1185">Reference proteome</keyword>
<accession>A0A371HDT3</accession>
<protein>
    <submittedName>
        <fullName evidence="2">Uncharacterized protein</fullName>
    </submittedName>
</protein>
<name>A0A371HDT3_MUCPR</name>
<evidence type="ECO:0000313" key="3">
    <source>
        <dbReference type="Proteomes" id="UP000257109"/>
    </source>
</evidence>
<organism evidence="2 3">
    <name type="scientific">Mucuna pruriens</name>
    <name type="common">Velvet bean</name>
    <name type="synonym">Dolichos pruriens</name>
    <dbReference type="NCBI Taxonomy" id="157652"/>
    <lineage>
        <taxon>Eukaryota</taxon>
        <taxon>Viridiplantae</taxon>
        <taxon>Streptophyta</taxon>
        <taxon>Embryophyta</taxon>
        <taxon>Tracheophyta</taxon>
        <taxon>Spermatophyta</taxon>
        <taxon>Magnoliopsida</taxon>
        <taxon>eudicotyledons</taxon>
        <taxon>Gunneridae</taxon>
        <taxon>Pentapetalae</taxon>
        <taxon>rosids</taxon>
        <taxon>fabids</taxon>
        <taxon>Fabales</taxon>
        <taxon>Fabaceae</taxon>
        <taxon>Papilionoideae</taxon>
        <taxon>50 kb inversion clade</taxon>
        <taxon>NPAAA clade</taxon>
        <taxon>indigoferoid/millettioid clade</taxon>
        <taxon>Phaseoleae</taxon>
        <taxon>Mucuna</taxon>
    </lineage>
</organism>